<proteinExistence type="predicted"/>
<gene>
    <name evidence="1" type="ORF">K437DRAFT_258720</name>
</gene>
<dbReference type="RefSeq" id="XP_013241327.1">
    <property type="nucleotide sequence ID" value="XM_013385873.1"/>
</dbReference>
<dbReference type="Proteomes" id="UP000027361">
    <property type="component" value="Unassembled WGS sequence"/>
</dbReference>
<evidence type="ECO:0000313" key="2">
    <source>
        <dbReference type="Proteomes" id="UP000027361"/>
    </source>
</evidence>
<accession>A0A066VNU5</accession>
<dbReference type="HOGENOM" id="CLU_2529053_0_0_1"/>
<protein>
    <submittedName>
        <fullName evidence="1">Uncharacterized protein</fullName>
    </submittedName>
</protein>
<organism evidence="1 2">
    <name type="scientific">Tilletiaria anomala (strain ATCC 24038 / CBS 436.72 / UBC 951)</name>
    <dbReference type="NCBI Taxonomy" id="1037660"/>
    <lineage>
        <taxon>Eukaryota</taxon>
        <taxon>Fungi</taxon>
        <taxon>Dikarya</taxon>
        <taxon>Basidiomycota</taxon>
        <taxon>Ustilaginomycotina</taxon>
        <taxon>Exobasidiomycetes</taxon>
        <taxon>Georgefischeriales</taxon>
        <taxon>Tilletiariaceae</taxon>
        <taxon>Tilletiaria</taxon>
    </lineage>
</organism>
<evidence type="ECO:0000313" key="1">
    <source>
        <dbReference type="EMBL" id="KDN40255.1"/>
    </source>
</evidence>
<reference evidence="1 2" key="1">
    <citation type="submission" date="2014-05" db="EMBL/GenBank/DDBJ databases">
        <title>Draft genome sequence of a rare smut relative, Tilletiaria anomala UBC 951.</title>
        <authorList>
            <consortium name="DOE Joint Genome Institute"/>
            <person name="Toome M."/>
            <person name="Kuo A."/>
            <person name="Henrissat B."/>
            <person name="Lipzen A."/>
            <person name="Tritt A."/>
            <person name="Yoshinaga Y."/>
            <person name="Zane M."/>
            <person name="Barry K."/>
            <person name="Grigoriev I.V."/>
            <person name="Spatafora J.W."/>
            <person name="Aimea M.C."/>
        </authorList>
    </citation>
    <scope>NUCLEOTIDE SEQUENCE [LARGE SCALE GENOMIC DNA]</scope>
    <source>
        <strain evidence="1 2">UBC 951</strain>
    </source>
</reference>
<dbReference type="GeneID" id="25265056"/>
<keyword evidence="2" id="KW-1185">Reference proteome</keyword>
<comment type="caution">
    <text evidence="1">The sequence shown here is derived from an EMBL/GenBank/DDBJ whole genome shotgun (WGS) entry which is preliminary data.</text>
</comment>
<sequence>MKALCSNVIYVPDQLWASGCEGSAPDRLILIIYVICLYLLKSMKWSHSFDFHSSGVKVKNCQLAAGDCNMANVTEDDGNSCGQS</sequence>
<dbReference type="AlphaFoldDB" id="A0A066VNU5"/>
<name>A0A066VNU5_TILAU</name>
<dbReference type="EMBL" id="JMSN01000093">
    <property type="protein sequence ID" value="KDN40255.1"/>
    <property type="molecule type" value="Genomic_DNA"/>
</dbReference>
<dbReference type="InParanoid" id="A0A066VNU5"/>